<dbReference type="Proteomes" id="UP000317176">
    <property type="component" value="Unassembled WGS sequence"/>
</dbReference>
<evidence type="ECO:0000313" key="2">
    <source>
        <dbReference type="Proteomes" id="UP000317176"/>
    </source>
</evidence>
<keyword evidence="2" id="KW-1185">Reference proteome</keyword>
<evidence type="ECO:0000313" key="1">
    <source>
        <dbReference type="EMBL" id="TWI00684.1"/>
    </source>
</evidence>
<gene>
    <name evidence="1" type="ORF">IQ17_04687</name>
</gene>
<accession>A0A562KZN8</accession>
<comment type="caution">
    <text evidence="1">The sequence shown here is derived from an EMBL/GenBank/DDBJ whole genome shotgun (WGS) entry which is preliminary data.</text>
</comment>
<sequence>MRLAGGGNAPRRPKSIMVAALEPCLCLKIPQEIPKAVVEYYSVWMPTLYAKWKSWLVNEPTFMFFSVSVSPPVAMTTS</sequence>
<protein>
    <submittedName>
        <fullName evidence="1">Uncharacterized protein</fullName>
    </submittedName>
</protein>
<name>A0A562KZN8_9BRAD</name>
<proteinExistence type="predicted"/>
<organism evidence="1 2">
    <name type="scientific">Bradyrhizobium daqingense</name>
    <dbReference type="NCBI Taxonomy" id="993502"/>
    <lineage>
        <taxon>Bacteria</taxon>
        <taxon>Pseudomonadati</taxon>
        <taxon>Pseudomonadota</taxon>
        <taxon>Alphaproteobacteria</taxon>
        <taxon>Hyphomicrobiales</taxon>
        <taxon>Nitrobacteraceae</taxon>
        <taxon>Bradyrhizobium</taxon>
    </lineage>
</organism>
<dbReference type="AlphaFoldDB" id="A0A562KZN8"/>
<reference evidence="1 2" key="1">
    <citation type="journal article" date="2015" name="Stand. Genomic Sci.">
        <title>Genomic Encyclopedia of Bacterial and Archaeal Type Strains, Phase III: the genomes of soil and plant-associated and newly described type strains.</title>
        <authorList>
            <person name="Whitman W.B."/>
            <person name="Woyke T."/>
            <person name="Klenk H.P."/>
            <person name="Zhou Y."/>
            <person name="Lilburn T.G."/>
            <person name="Beck B.J."/>
            <person name="De Vos P."/>
            <person name="Vandamme P."/>
            <person name="Eisen J.A."/>
            <person name="Garrity G."/>
            <person name="Hugenholtz P."/>
            <person name="Kyrpides N.C."/>
        </authorList>
    </citation>
    <scope>NUCLEOTIDE SEQUENCE [LARGE SCALE GENOMIC DNA]</scope>
    <source>
        <strain evidence="1 2">CGMCC 1.10947</strain>
    </source>
</reference>
<dbReference type="EMBL" id="VLKL01000014">
    <property type="protein sequence ID" value="TWI00684.1"/>
    <property type="molecule type" value="Genomic_DNA"/>
</dbReference>